<name>A0A165AEA4_XYLHT</name>
<protein>
    <recommendedName>
        <fullName evidence="2">Telomeric single stranded DNA binding POT1/Cdc13 domain-containing protein</fullName>
    </recommendedName>
</protein>
<dbReference type="RefSeq" id="XP_018185890.1">
    <property type="nucleotide sequence ID" value="XM_018334456.1"/>
</dbReference>
<feature type="region of interest" description="Disordered" evidence="1">
    <location>
        <begin position="235"/>
        <end position="257"/>
    </location>
</feature>
<dbReference type="Gene3D" id="2.40.50.140">
    <property type="entry name" value="Nucleic acid-binding proteins"/>
    <property type="match status" value="1"/>
</dbReference>
<dbReference type="OrthoDB" id="5363079at2759"/>
<keyword evidence="4" id="KW-1185">Reference proteome</keyword>
<evidence type="ECO:0000313" key="4">
    <source>
        <dbReference type="Proteomes" id="UP000076632"/>
    </source>
</evidence>
<feature type="compositionally biased region" description="Polar residues" evidence="1">
    <location>
        <begin position="471"/>
        <end position="486"/>
    </location>
</feature>
<feature type="compositionally biased region" description="Polar residues" evidence="1">
    <location>
        <begin position="617"/>
        <end position="627"/>
    </location>
</feature>
<feature type="compositionally biased region" description="Basic and acidic residues" evidence="1">
    <location>
        <begin position="297"/>
        <end position="313"/>
    </location>
</feature>
<dbReference type="GO" id="GO:0000723">
    <property type="term" value="P:telomere maintenance"/>
    <property type="evidence" value="ECO:0007669"/>
    <property type="project" value="InterPro"/>
</dbReference>
<dbReference type="OMA" id="VWPYSSS"/>
<gene>
    <name evidence="3" type="ORF">L228DRAFT_262996</name>
</gene>
<dbReference type="GO" id="GO:0003677">
    <property type="term" value="F:DNA binding"/>
    <property type="evidence" value="ECO:0007669"/>
    <property type="project" value="InterPro"/>
</dbReference>
<evidence type="ECO:0000313" key="3">
    <source>
        <dbReference type="EMBL" id="KZF20335.1"/>
    </source>
</evidence>
<feature type="region of interest" description="Disordered" evidence="1">
    <location>
        <begin position="364"/>
        <end position="549"/>
    </location>
</feature>
<dbReference type="SUPFAM" id="SSF50249">
    <property type="entry name" value="Nucleic acid-binding proteins"/>
    <property type="match status" value="1"/>
</dbReference>
<evidence type="ECO:0000256" key="1">
    <source>
        <dbReference type="SAM" id="MobiDB-lite"/>
    </source>
</evidence>
<dbReference type="SMART" id="SM00976">
    <property type="entry name" value="Telo_bind"/>
    <property type="match status" value="1"/>
</dbReference>
<feature type="compositionally biased region" description="Polar residues" evidence="1">
    <location>
        <begin position="427"/>
        <end position="450"/>
    </location>
</feature>
<feature type="region of interest" description="Disordered" evidence="1">
    <location>
        <begin position="566"/>
        <end position="756"/>
    </location>
</feature>
<sequence>MSFQNGSDGRTRTISPDASTLVRIAELKPGLKIPLQSSIKAVVSLIWPYSSSSRTISVLLAEPDFRLRRDGGQIRVQFSEPCARAVAGSGIETGDEVILSLVGAEWTNVADGITLPGKSVEGELRFNNDLLLGVHRDDKKIASLEIHQPPIDSSSPPQSPSVRIPETPHTPGPTRVLSGRPPSPSNTWSSPAFLKRSRTSYEASPDPIAKLFLEDEDYVNVRSAKRARFLRGSGQWRLSSNSPRPAEPPEATQMSRENTELEDGMLFPASEPRGLEVDSLSVAVPEAQAVEGLLQTEEQKRLESSDLAGDKSRAPSISAAQTTAKSDVLPTFAPQIAITDRKSPQPQVPDSSHVNEGFDMVGLEKHQAVQLSDHSKPPHRGGQPSQSTNEHLTARNDAAARDNKSLQASPPDAQFIGEPRNIEVSASIMSNITEPQDQQADVQAESNGVQPQPIGSGLKQSDSFTADLPQSMPSMQTLSAHNTQLEEVNHYESLRDKPRSSSQEEHDDRFHEAIKEASGPVQQDSIAKSKAVEMAGEISDHRNEDSLHLQSPVRAEFGLNQVETRVQQKDISSAPYAPEAINEAPDSARPESMAMSVSKDSGNGQRFKEHVEAPESAQVSPPASQKPSQEHIDPALNDAFLHPPAIPLRPSNDSQEQNLDASQLATPPATQKSQKEADQASSLVVQDRSLSQRDQSSGSDFTQPNHLLSPASPVSISRQPEDSAKDLEVATGGMLEEMKPLSPLRETSAEAPTGETTRSMALEKDKVQHTAEASAEMDVEHKGQALEVASVNDKSSRQILPQEATRALPTMADSVAEPSGFRTQYSYFAPLSTIGSQFGCELDVIAIVTSITTIKRAKSGQKDFHLFLRLSDPSFFPSSIAVQLFRPFKAALPLAALGDAVLLRNVKVQSQNRKPVLVSGPTSAWVVFKDETGEANGPPVEYGSQEEDFAKGLEKWWNDLAKHIKQLMTANRSD</sequence>
<dbReference type="GO" id="GO:0000781">
    <property type="term" value="C:chromosome, telomeric region"/>
    <property type="evidence" value="ECO:0007669"/>
    <property type="project" value="InterPro"/>
</dbReference>
<dbReference type="CDD" id="cd04497">
    <property type="entry name" value="hPOT1_OB1_like"/>
    <property type="match status" value="1"/>
</dbReference>
<feature type="compositionally biased region" description="Basic and acidic residues" evidence="1">
    <location>
        <begin position="392"/>
        <end position="404"/>
    </location>
</feature>
<feature type="compositionally biased region" description="Basic and acidic residues" evidence="1">
    <location>
        <begin position="538"/>
        <end position="547"/>
    </location>
</feature>
<dbReference type="EMBL" id="KV407463">
    <property type="protein sequence ID" value="KZF20335.1"/>
    <property type="molecule type" value="Genomic_DNA"/>
</dbReference>
<dbReference type="GeneID" id="28899593"/>
<feature type="compositionally biased region" description="Polar residues" evidence="1">
    <location>
        <begin position="701"/>
        <end position="718"/>
    </location>
</feature>
<feature type="compositionally biased region" description="Basic and acidic residues" evidence="1">
    <location>
        <begin position="719"/>
        <end position="728"/>
    </location>
</feature>
<proteinExistence type="predicted"/>
<dbReference type="STRING" id="1328760.A0A165AEA4"/>
<dbReference type="InParanoid" id="A0A165AEA4"/>
<dbReference type="InterPro" id="IPR011564">
    <property type="entry name" value="Telomer_end-bd_POT1/Cdc13"/>
</dbReference>
<feature type="region of interest" description="Disordered" evidence="1">
    <location>
        <begin position="294"/>
        <end position="328"/>
    </location>
</feature>
<dbReference type="Proteomes" id="UP000076632">
    <property type="component" value="Unassembled WGS sequence"/>
</dbReference>
<dbReference type="Pfam" id="PF02765">
    <property type="entry name" value="POT1"/>
    <property type="match status" value="1"/>
</dbReference>
<feature type="region of interest" description="Disordered" evidence="1">
    <location>
        <begin position="147"/>
        <end position="191"/>
    </location>
</feature>
<feature type="compositionally biased region" description="Basic and acidic residues" evidence="1">
    <location>
        <begin position="487"/>
        <end position="515"/>
    </location>
</feature>
<feature type="compositionally biased region" description="Low complexity" evidence="1">
    <location>
        <begin position="686"/>
        <end position="700"/>
    </location>
</feature>
<organism evidence="3 4">
    <name type="scientific">Xylona heveae (strain CBS 132557 / TC161)</name>
    <dbReference type="NCBI Taxonomy" id="1328760"/>
    <lineage>
        <taxon>Eukaryota</taxon>
        <taxon>Fungi</taxon>
        <taxon>Dikarya</taxon>
        <taxon>Ascomycota</taxon>
        <taxon>Pezizomycotina</taxon>
        <taxon>Xylonomycetes</taxon>
        <taxon>Xylonales</taxon>
        <taxon>Xylonaceae</taxon>
        <taxon>Xylona</taxon>
    </lineage>
</organism>
<accession>A0A165AEA4</accession>
<reference evidence="3 4" key="1">
    <citation type="journal article" date="2016" name="Fungal Biol.">
        <title>The genome of Xylona heveae provides a window into fungal endophytism.</title>
        <authorList>
            <person name="Gazis R."/>
            <person name="Kuo A."/>
            <person name="Riley R."/>
            <person name="LaButti K."/>
            <person name="Lipzen A."/>
            <person name="Lin J."/>
            <person name="Amirebrahimi M."/>
            <person name="Hesse C.N."/>
            <person name="Spatafora J.W."/>
            <person name="Henrissat B."/>
            <person name="Hainaut M."/>
            <person name="Grigoriev I.V."/>
            <person name="Hibbett D.S."/>
        </authorList>
    </citation>
    <scope>NUCLEOTIDE SEQUENCE [LARGE SCALE GENOMIC DNA]</scope>
    <source>
        <strain evidence="3 4">TC161</strain>
    </source>
</reference>
<dbReference type="AlphaFoldDB" id="A0A165AEA4"/>
<evidence type="ECO:0000259" key="2">
    <source>
        <dbReference type="SMART" id="SM00976"/>
    </source>
</evidence>
<feature type="domain" description="Telomeric single stranded DNA binding POT1/Cdc13" evidence="2">
    <location>
        <begin position="828"/>
        <end position="958"/>
    </location>
</feature>
<feature type="compositionally biased region" description="Polar residues" evidence="1">
    <location>
        <begin position="651"/>
        <end position="672"/>
    </location>
</feature>
<dbReference type="InterPro" id="IPR012340">
    <property type="entry name" value="NA-bd_OB-fold"/>
</dbReference>